<name>A0AAV3UH75_9EURY</name>
<reference evidence="1 2" key="1">
    <citation type="journal article" date="2019" name="Int. J. Syst. Evol. Microbiol.">
        <title>The Global Catalogue of Microorganisms (GCM) 10K type strain sequencing project: providing services to taxonomists for standard genome sequencing and annotation.</title>
        <authorList>
            <consortium name="The Broad Institute Genomics Platform"/>
            <consortium name="The Broad Institute Genome Sequencing Center for Infectious Disease"/>
            <person name="Wu L."/>
            <person name="Ma J."/>
        </authorList>
    </citation>
    <scope>NUCLEOTIDE SEQUENCE [LARGE SCALE GENOMIC DNA]</scope>
    <source>
        <strain evidence="1 2">JCM 17504</strain>
    </source>
</reference>
<accession>A0AAV3UH75</accession>
<dbReference type="EMBL" id="BAABKX010000004">
    <property type="protein sequence ID" value="GAA5049231.1"/>
    <property type="molecule type" value="Genomic_DNA"/>
</dbReference>
<organism evidence="1 2">
    <name type="scientific">Haladaptatus pallidirubidus</name>
    <dbReference type="NCBI Taxonomy" id="1008152"/>
    <lineage>
        <taxon>Archaea</taxon>
        <taxon>Methanobacteriati</taxon>
        <taxon>Methanobacteriota</taxon>
        <taxon>Stenosarchaea group</taxon>
        <taxon>Halobacteria</taxon>
        <taxon>Halobacteriales</taxon>
        <taxon>Haladaptataceae</taxon>
        <taxon>Haladaptatus</taxon>
    </lineage>
</organism>
<proteinExistence type="predicted"/>
<evidence type="ECO:0000313" key="1">
    <source>
        <dbReference type="EMBL" id="GAA5049231.1"/>
    </source>
</evidence>
<dbReference type="GeneID" id="68615939"/>
<evidence type="ECO:0000313" key="2">
    <source>
        <dbReference type="Proteomes" id="UP001501729"/>
    </source>
</evidence>
<protein>
    <submittedName>
        <fullName evidence="1">Uncharacterized protein</fullName>
    </submittedName>
</protein>
<dbReference type="Proteomes" id="UP001501729">
    <property type="component" value="Unassembled WGS sequence"/>
</dbReference>
<comment type="caution">
    <text evidence="1">The sequence shown here is derived from an EMBL/GenBank/DDBJ whole genome shotgun (WGS) entry which is preliminary data.</text>
</comment>
<sequence length="164" mass="17780">MGDYENLPGPNPSTLETVDYVPEGIMPVALRVTYSTDSVTDYVNLKRSGRQCTLELGDPLFGIVRKAGEINDLIGELTDALAAIGLGSIVSHFSSAVAEYFNSLLHVPALPGTIGLSTVVYVLKKMYDADLLMLGYIHQAPIEELPSWLGLLDEADRNPEITLD</sequence>
<dbReference type="AlphaFoldDB" id="A0AAV3UH75"/>
<gene>
    <name evidence="1" type="ORF">GCM10025751_21810</name>
</gene>
<dbReference type="RefSeq" id="WP_227777230.1">
    <property type="nucleotide sequence ID" value="NZ_BAABKX010000004.1"/>
</dbReference>
<keyword evidence="2" id="KW-1185">Reference proteome</keyword>